<reference evidence="2" key="2">
    <citation type="submission" date="2003-03" db="EMBL/GenBank/DDBJ databases">
        <authorList>
            <person name="Sulson J.E."/>
            <person name="Waterston R."/>
        </authorList>
    </citation>
    <scope>NUCLEOTIDE SEQUENCE</scope>
    <source>
        <strain evidence="2">Bristol N2</strain>
    </source>
</reference>
<reference evidence="2" key="3">
    <citation type="submission" date="2024-10" db="EMBL/GenBank/DDBJ databases">
        <authorList>
            <consortium name="WormBase Consortium"/>
            <person name="WormBase"/>
        </authorList>
    </citation>
    <scope>NUCLEOTIDE SEQUENCE</scope>
    <source>
        <strain evidence="2">Bristol N2</strain>
    </source>
</reference>
<evidence type="ECO:0000313" key="6">
    <source>
        <dbReference type="WormBase" id="W09B7.1"/>
    </source>
</evidence>
<dbReference type="WormBase" id="F07B7.1">
    <property type="protein sequence ID" value="CE52165"/>
    <property type="gene ID" value="WBGene00017185"/>
</dbReference>
<feature type="region of interest" description="Disordered" evidence="1">
    <location>
        <begin position="272"/>
        <end position="295"/>
    </location>
</feature>
<dbReference type="Proteomes" id="UP000001940">
    <property type="component" value="Chromosome V"/>
</dbReference>
<dbReference type="EMBL" id="BX284605">
    <property type="protein sequence ID" value="CCD62322.2"/>
    <property type="molecule type" value="Genomic_DNA"/>
</dbReference>
<evidence type="ECO:0000256" key="1">
    <source>
        <dbReference type="SAM" id="MobiDB-lite"/>
    </source>
</evidence>
<dbReference type="Bgee" id="WBGene00017185">
    <property type="expression patterns" value="Expressed in adult organism and 1 other cell type or tissue"/>
</dbReference>
<evidence type="ECO:0000313" key="5">
    <source>
        <dbReference type="WormBase" id="F07B7.1"/>
    </source>
</evidence>
<protein>
    <submittedName>
        <fullName evidence="2">CCHC-type domain-containing protein</fullName>
    </submittedName>
</protein>
<dbReference type="HOGENOM" id="CLU_802230_0_0_1"/>
<name>G5EBQ1_CAEEL</name>
<keyword evidence="4" id="KW-1185">Reference proteome</keyword>
<evidence type="ECO:0000313" key="2">
    <source>
        <dbReference type="EMBL" id="CCD62322.2"/>
    </source>
</evidence>
<feature type="compositionally biased region" description="Basic and acidic residues" evidence="1">
    <location>
        <begin position="272"/>
        <end position="287"/>
    </location>
</feature>
<feature type="region of interest" description="Disordered" evidence="1">
    <location>
        <begin position="1"/>
        <end position="41"/>
    </location>
</feature>
<feature type="compositionally biased region" description="Polar residues" evidence="1">
    <location>
        <begin position="9"/>
        <end position="27"/>
    </location>
</feature>
<dbReference type="AGR" id="WB:WBGene00021106"/>
<reference evidence="2 4" key="1">
    <citation type="journal article" date="1998" name="Science">
        <title>Genome sequence of the nematode C. elegans: a platform for investigating biology.</title>
        <authorList>
            <consortium name="The C. elegans sequencing consortium"/>
            <person name="Sulson J.E."/>
            <person name="Waterston R."/>
        </authorList>
    </citation>
    <scope>NUCLEOTIDE SEQUENCE [LARGE SCALE GENOMIC DNA]</scope>
    <source>
        <strain evidence="2 4">Bristol N2</strain>
    </source>
</reference>
<accession>G5EBQ1</accession>
<accession>Q7KX31</accession>
<feature type="compositionally biased region" description="Low complexity" evidence="1">
    <location>
        <begin position="170"/>
        <end position="187"/>
    </location>
</feature>
<feature type="region of interest" description="Disordered" evidence="1">
    <location>
        <begin position="164"/>
        <end position="198"/>
    </location>
</feature>
<organism evidence="2 4">
    <name type="scientific">Caenorhabditis elegans</name>
    <dbReference type="NCBI Taxonomy" id="6239"/>
    <lineage>
        <taxon>Eukaryota</taxon>
        <taxon>Metazoa</taxon>
        <taxon>Ecdysozoa</taxon>
        <taxon>Nematoda</taxon>
        <taxon>Chromadorea</taxon>
        <taxon>Rhabditida</taxon>
        <taxon>Rhabditina</taxon>
        <taxon>Rhabditomorpha</taxon>
        <taxon>Rhabditoidea</taxon>
        <taxon>Rhabditidae</taxon>
        <taxon>Peloderinae</taxon>
        <taxon>Caenorhabditis</taxon>
    </lineage>
</organism>
<sequence>MGGRKSNKAKNQQPLNNDVTSSQLSENTDGEVEATPPKNIQIDECPLNTSGAAEYHGDSSPLIRSASLLDSSISTIEHEEIVVMDMDTEHPNESDNYDDPNASSALEAWMKEWKEFATVNERDRFEAQASLTALNGSMTALKAQLHTVESICNRLETQIMHEHHVDNDSRQAQARRSSSAESTGTSSKGNLQKNKDKKPAKAYSGSYCIFCRRASHKSIDCRTTTFYLHRENRARSNGYCNKCLQPLIQSDAGHHLSCTEPKVSCAYRHEHSENQAKSGHNEVETKRSKTQPLATVPAVQGTEITID</sequence>
<dbReference type="EMBL" id="BX284605">
    <property type="protein sequence ID" value="CCD68864.2"/>
    <property type="molecule type" value="Genomic_DNA"/>
</dbReference>
<gene>
    <name evidence="3" type="ORF">CELE_F07B7.1</name>
    <name evidence="2" type="ORF">CELE_W09B7.1</name>
    <name evidence="3 5" type="ORF">F07B7.1</name>
    <name evidence="2 6" type="ORF">W09B7.1</name>
</gene>
<dbReference type="AlphaFoldDB" id="G5EBQ1"/>
<dbReference type="WormBase" id="W09B7.1">
    <property type="protein sequence ID" value="CE52165"/>
    <property type="gene ID" value="WBGene00021106"/>
</dbReference>
<dbReference type="AGR" id="WB:WBGene00017185"/>
<proteinExistence type="predicted"/>
<evidence type="ECO:0000313" key="3">
    <source>
        <dbReference type="EMBL" id="CCD68864.2"/>
    </source>
</evidence>
<evidence type="ECO:0000313" key="4">
    <source>
        <dbReference type="Proteomes" id="UP000001940"/>
    </source>
</evidence>